<name>A0A9P5TY00_9AGAR</name>
<dbReference type="EMBL" id="JADNRY010000267">
    <property type="protein sequence ID" value="KAF9059985.1"/>
    <property type="molecule type" value="Genomic_DNA"/>
</dbReference>
<evidence type="ECO:0000313" key="2">
    <source>
        <dbReference type="Proteomes" id="UP000772434"/>
    </source>
</evidence>
<evidence type="ECO:0000313" key="1">
    <source>
        <dbReference type="EMBL" id="KAF9059985.1"/>
    </source>
</evidence>
<reference evidence="1" key="1">
    <citation type="submission" date="2020-11" db="EMBL/GenBank/DDBJ databases">
        <authorList>
            <consortium name="DOE Joint Genome Institute"/>
            <person name="Ahrendt S."/>
            <person name="Riley R."/>
            <person name="Andreopoulos W."/>
            <person name="Labutti K."/>
            <person name="Pangilinan J."/>
            <person name="Ruiz-Duenas F.J."/>
            <person name="Barrasa J.M."/>
            <person name="Sanchez-Garcia M."/>
            <person name="Camarero S."/>
            <person name="Miyauchi S."/>
            <person name="Serrano A."/>
            <person name="Linde D."/>
            <person name="Babiker R."/>
            <person name="Drula E."/>
            <person name="Ayuso-Fernandez I."/>
            <person name="Pacheco R."/>
            <person name="Padilla G."/>
            <person name="Ferreira P."/>
            <person name="Barriuso J."/>
            <person name="Kellner H."/>
            <person name="Castanera R."/>
            <person name="Alfaro M."/>
            <person name="Ramirez L."/>
            <person name="Pisabarro A.G."/>
            <person name="Kuo A."/>
            <person name="Tritt A."/>
            <person name="Lipzen A."/>
            <person name="He G."/>
            <person name="Yan M."/>
            <person name="Ng V."/>
            <person name="Cullen D."/>
            <person name="Martin F."/>
            <person name="Rosso M.-N."/>
            <person name="Henrissat B."/>
            <person name="Hibbett D."/>
            <person name="Martinez A.T."/>
            <person name="Grigoriev I.V."/>
        </authorList>
    </citation>
    <scope>NUCLEOTIDE SEQUENCE</scope>
    <source>
        <strain evidence="1">AH 40177</strain>
    </source>
</reference>
<dbReference type="AlphaFoldDB" id="A0A9P5TY00"/>
<gene>
    <name evidence="1" type="ORF">BDP27DRAFT_1430612</name>
</gene>
<comment type="caution">
    <text evidence="1">The sequence shown here is derived from an EMBL/GenBank/DDBJ whole genome shotgun (WGS) entry which is preliminary data.</text>
</comment>
<dbReference type="Proteomes" id="UP000772434">
    <property type="component" value="Unassembled WGS sequence"/>
</dbReference>
<accession>A0A9P5TY00</accession>
<proteinExistence type="predicted"/>
<protein>
    <submittedName>
        <fullName evidence="1">Uncharacterized protein</fullName>
    </submittedName>
</protein>
<keyword evidence="2" id="KW-1185">Reference proteome</keyword>
<sequence length="123" mass="14282">MVQVVCDLKHLERELCDKLEHAKHVFKVLQDSHDNHLHCHDRDANANRRVQQDLSASDTQLCKSQSKLKMLENMLESTAGLPTDSILHQLQSDWELLIKERIIALEYTSMLQQLDLPCFVNCF</sequence>
<organism evidence="1 2">
    <name type="scientific">Rhodocollybia butyracea</name>
    <dbReference type="NCBI Taxonomy" id="206335"/>
    <lineage>
        <taxon>Eukaryota</taxon>
        <taxon>Fungi</taxon>
        <taxon>Dikarya</taxon>
        <taxon>Basidiomycota</taxon>
        <taxon>Agaricomycotina</taxon>
        <taxon>Agaricomycetes</taxon>
        <taxon>Agaricomycetidae</taxon>
        <taxon>Agaricales</taxon>
        <taxon>Marasmiineae</taxon>
        <taxon>Omphalotaceae</taxon>
        <taxon>Rhodocollybia</taxon>
    </lineage>
</organism>